<protein>
    <submittedName>
        <fullName evidence="1">Putative Lytic transglycosylase, catalytic</fullName>
    </submittedName>
</protein>
<sequence>MVIVSRQHGRPFDPYISLETAAVILQECRQHHPDSWLKAAGCYHHPAGGKPAARYTAVVRRHLDRLYVRSVTTGMTSRQTAMLAPAADYIWTEPRRRE</sequence>
<evidence type="ECO:0000313" key="2">
    <source>
        <dbReference type="Proteomes" id="UP000255460"/>
    </source>
</evidence>
<dbReference type="EMBL" id="UFZQ01000001">
    <property type="protein sequence ID" value="STE83584.1"/>
    <property type="molecule type" value="Genomic_DNA"/>
</dbReference>
<proteinExistence type="predicted"/>
<gene>
    <name evidence="1" type="ORF">NCTC10418_01240</name>
</gene>
<accession>A0A376KLF5</accession>
<dbReference type="SUPFAM" id="SSF53955">
    <property type="entry name" value="Lysozyme-like"/>
    <property type="match status" value="1"/>
</dbReference>
<organism evidence="1 2">
    <name type="scientific">Escherichia coli</name>
    <dbReference type="NCBI Taxonomy" id="562"/>
    <lineage>
        <taxon>Bacteria</taxon>
        <taxon>Pseudomonadati</taxon>
        <taxon>Pseudomonadota</taxon>
        <taxon>Gammaproteobacteria</taxon>
        <taxon>Enterobacterales</taxon>
        <taxon>Enterobacteriaceae</taxon>
        <taxon>Escherichia</taxon>
    </lineage>
</organism>
<evidence type="ECO:0000313" key="1">
    <source>
        <dbReference type="EMBL" id="STE83584.1"/>
    </source>
</evidence>
<dbReference type="AlphaFoldDB" id="A0A376KLF5"/>
<name>A0A376KLF5_ECOLX</name>
<reference evidence="1 2" key="1">
    <citation type="submission" date="2018-06" db="EMBL/GenBank/DDBJ databases">
        <authorList>
            <consortium name="Pathogen Informatics"/>
            <person name="Doyle S."/>
        </authorList>
    </citation>
    <scope>NUCLEOTIDE SEQUENCE [LARGE SCALE GENOMIC DNA]</scope>
    <source>
        <strain evidence="1 2">NCTC10418</strain>
    </source>
</reference>
<dbReference type="InterPro" id="IPR023346">
    <property type="entry name" value="Lysozyme-like_dom_sf"/>
</dbReference>
<dbReference type="Proteomes" id="UP000255460">
    <property type="component" value="Unassembled WGS sequence"/>
</dbReference>